<dbReference type="AlphaFoldDB" id="A0A1H0YH30"/>
<feature type="transmembrane region" description="Helical" evidence="1">
    <location>
        <begin position="28"/>
        <end position="46"/>
    </location>
</feature>
<feature type="transmembrane region" description="Helical" evidence="1">
    <location>
        <begin position="159"/>
        <end position="182"/>
    </location>
</feature>
<dbReference type="Pfam" id="PF14897">
    <property type="entry name" value="EpsG"/>
    <property type="match status" value="1"/>
</dbReference>
<organism evidence="2 3">
    <name type="scientific">Carnobacterium viridans</name>
    <dbReference type="NCBI Taxonomy" id="174587"/>
    <lineage>
        <taxon>Bacteria</taxon>
        <taxon>Bacillati</taxon>
        <taxon>Bacillota</taxon>
        <taxon>Bacilli</taxon>
        <taxon>Lactobacillales</taxon>
        <taxon>Carnobacteriaceae</taxon>
        <taxon>Carnobacterium</taxon>
    </lineage>
</organism>
<evidence type="ECO:0000256" key="1">
    <source>
        <dbReference type="SAM" id="Phobius"/>
    </source>
</evidence>
<keyword evidence="1" id="KW-0812">Transmembrane</keyword>
<feature type="transmembrane region" description="Helical" evidence="1">
    <location>
        <begin position="321"/>
        <end position="343"/>
    </location>
</feature>
<dbReference type="OrthoDB" id="6631730at2"/>
<keyword evidence="3" id="KW-1185">Reference proteome</keyword>
<reference evidence="3" key="1">
    <citation type="submission" date="2016-10" db="EMBL/GenBank/DDBJ databases">
        <authorList>
            <person name="Varghese N."/>
            <person name="Submissions S."/>
        </authorList>
    </citation>
    <scope>NUCLEOTIDE SEQUENCE [LARGE SCALE GENOMIC DNA]</scope>
    <source>
        <strain evidence="3">MPL-11</strain>
    </source>
</reference>
<dbReference type="EMBL" id="FNJW01000008">
    <property type="protein sequence ID" value="SDQ14452.1"/>
    <property type="molecule type" value="Genomic_DNA"/>
</dbReference>
<evidence type="ECO:0000313" key="3">
    <source>
        <dbReference type="Proteomes" id="UP000199481"/>
    </source>
</evidence>
<dbReference type="Proteomes" id="UP000199481">
    <property type="component" value="Unassembled WGS sequence"/>
</dbReference>
<proteinExistence type="predicted"/>
<feature type="transmembrane region" description="Helical" evidence="1">
    <location>
        <begin position="237"/>
        <end position="257"/>
    </location>
</feature>
<name>A0A1H0YH30_9LACT</name>
<feature type="transmembrane region" description="Helical" evidence="1">
    <location>
        <begin position="6"/>
        <end position="21"/>
    </location>
</feature>
<sequence length="354" mass="41286">MFFYVSIFVILLILATIEVVLRNKKISIITGSILAIVAGFRFYTGYDFNSYGKFYTEIEKISDVFNGKIEAESGFLFLNYLFKSMGFNYYTFILFFSFVSLILLTNFVYKFTPFPSLVLLYYYARFFLVRDMGQIRSALACIILLYSIPYVLNKKPFKFLLIIFIASLFHITAWSFIIVYIFHYVFKHLSLKNIFSLLGISLIIGVIVQIPEIYIWAIPDRYNAYFTSPNYTNGQWIFNPILWMQLVLFFAAVFLAYPKIQEEKNRFNLLLKIYFIASLILIFTGTLSTVGGRLGTLFSTSEILIVPTLFSSFSKNKLINLFLFLGFTFVVFCLIFIISGTYIEYIPYETIFNF</sequence>
<keyword evidence="1" id="KW-0472">Membrane</keyword>
<accession>A0A1H0YH30</accession>
<evidence type="ECO:0000313" key="2">
    <source>
        <dbReference type="EMBL" id="SDQ14452.1"/>
    </source>
</evidence>
<keyword evidence="1" id="KW-1133">Transmembrane helix</keyword>
<feature type="transmembrane region" description="Helical" evidence="1">
    <location>
        <begin position="294"/>
        <end position="314"/>
    </location>
</feature>
<feature type="transmembrane region" description="Helical" evidence="1">
    <location>
        <begin position="87"/>
        <end position="109"/>
    </location>
</feature>
<dbReference type="InterPro" id="IPR049458">
    <property type="entry name" value="EpsG-like"/>
</dbReference>
<gene>
    <name evidence="2" type="ORF">SAMN04487752_0945</name>
</gene>
<feature type="transmembrane region" description="Helical" evidence="1">
    <location>
        <begin position="135"/>
        <end position="153"/>
    </location>
</feature>
<feature type="transmembrane region" description="Helical" evidence="1">
    <location>
        <begin position="194"/>
        <end position="217"/>
    </location>
</feature>
<protein>
    <submittedName>
        <fullName evidence="2">EpsG family protein</fullName>
    </submittedName>
</protein>
<feature type="transmembrane region" description="Helical" evidence="1">
    <location>
        <begin position="269"/>
        <end position="288"/>
    </location>
</feature>
<dbReference type="RefSeq" id="WP_089975641.1">
    <property type="nucleotide sequence ID" value="NZ_CP084916.1"/>
</dbReference>